<proteinExistence type="predicted"/>
<protein>
    <submittedName>
        <fullName evidence="2">Uncharacterized protein</fullName>
    </submittedName>
</protein>
<evidence type="ECO:0000313" key="2">
    <source>
        <dbReference type="EMBL" id="RRT34386.1"/>
    </source>
</evidence>
<comment type="caution">
    <text evidence="2">The sequence shown here is derived from an EMBL/GenBank/DDBJ whole genome shotgun (WGS) entry which is preliminary data.</text>
</comment>
<sequence>MENCSMCSCCISIAKAARNGVACHRQAPCRGCQPWPKPLTREASPRPGSKGWLPVARPQGAAPLPGLSPARVAPGKSGYPHR</sequence>
<accession>A0A426X4I7</accession>
<evidence type="ECO:0000256" key="1">
    <source>
        <dbReference type="SAM" id="MobiDB-lite"/>
    </source>
</evidence>
<name>A0A426X4I7_ENSVE</name>
<dbReference type="Proteomes" id="UP000287651">
    <property type="component" value="Unassembled WGS sequence"/>
</dbReference>
<dbReference type="AlphaFoldDB" id="A0A426X4I7"/>
<evidence type="ECO:0000313" key="3">
    <source>
        <dbReference type="Proteomes" id="UP000287651"/>
    </source>
</evidence>
<feature type="region of interest" description="Disordered" evidence="1">
    <location>
        <begin position="34"/>
        <end position="82"/>
    </location>
</feature>
<organism evidence="2 3">
    <name type="scientific">Ensete ventricosum</name>
    <name type="common">Abyssinian banana</name>
    <name type="synonym">Musa ensete</name>
    <dbReference type="NCBI Taxonomy" id="4639"/>
    <lineage>
        <taxon>Eukaryota</taxon>
        <taxon>Viridiplantae</taxon>
        <taxon>Streptophyta</taxon>
        <taxon>Embryophyta</taxon>
        <taxon>Tracheophyta</taxon>
        <taxon>Spermatophyta</taxon>
        <taxon>Magnoliopsida</taxon>
        <taxon>Liliopsida</taxon>
        <taxon>Zingiberales</taxon>
        <taxon>Musaceae</taxon>
        <taxon>Ensete</taxon>
    </lineage>
</organism>
<gene>
    <name evidence="2" type="ORF">B296_00056988</name>
</gene>
<dbReference type="EMBL" id="AMZH03026922">
    <property type="protein sequence ID" value="RRT34386.1"/>
    <property type="molecule type" value="Genomic_DNA"/>
</dbReference>
<reference evidence="2 3" key="1">
    <citation type="journal article" date="2014" name="Agronomy (Basel)">
        <title>A Draft Genome Sequence for Ensete ventricosum, the Drought-Tolerant Tree Against Hunger.</title>
        <authorList>
            <person name="Harrison J."/>
            <person name="Moore K.A."/>
            <person name="Paszkiewicz K."/>
            <person name="Jones T."/>
            <person name="Grant M."/>
            <person name="Ambacheew D."/>
            <person name="Muzemil S."/>
            <person name="Studholme D.J."/>
        </authorList>
    </citation>
    <scope>NUCLEOTIDE SEQUENCE [LARGE SCALE GENOMIC DNA]</scope>
</reference>